<dbReference type="OrthoDB" id="6077919at2759"/>
<protein>
    <submittedName>
        <fullName evidence="1">Uncharacterized protein</fullName>
    </submittedName>
</protein>
<dbReference type="Proteomes" id="UP000293360">
    <property type="component" value="Unassembled WGS sequence"/>
</dbReference>
<accession>A0A4Q4SYX3</accession>
<dbReference type="STRING" id="155417.A0A4Q4SYX3"/>
<keyword evidence="2" id="KW-1185">Reference proteome</keyword>
<evidence type="ECO:0000313" key="1">
    <source>
        <dbReference type="EMBL" id="RYO88160.1"/>
    </source>
</evidence>
<reference evidence="1 2" key="1">
    <citation type="submission" date="2018-06" db="EMBL/GenBank/DDBJ databases">
        <title>Complete Genomes of Monosporascus.</title>
        <authorList>
            <person name="Robinson A.J."/>
            <person name="Natvig D.O."/>
        </authorList>
    </citation>
    <scope>NUCLEOTIDE SEQUENCE [LARGE SCALE GENOMIC DNA]</scope>
    <source>
        <strain evidence="1 2">CBS 110550</strain>
    </source>
</reference>
<dbReference type="AlphaFoldDB" id="A0A4Q4SYX3"/>
<name>A0A4Q4SYX3_9PEZI</name>
<dbReference type="EMBL" id="QJNU01000728">
    <property type="protein sequence ID" value="RYO88160.1"/>
    <property type="molecule type" value="Genomic_DNA"/>
</dbReference>
<proteinExistence type="predicted"/>
<gene>
    <name evidence="1" type="ORF">DL764_008765</name>
</gene>
<organism evidence="1 2">
    <name type="scientific">Monosporascus ibericus</name>
    <dbReference type="NCBI Taxonomy" id="155417"/>
    <lineage>
        <taxon>Eukaryota</taxon>
        <taxon>Fungi</taxon>
        <taxon>Dikarya</taxon>
        <taxon>Ascomycota</taxon>
        <taxon>Pezizomycotina</taxon>
        <taxon>Sordariomycetes</taxon>
        <taxon>Xylariomycetidae</taxon>
        <taxon>Xylariales</taxon>
        <taxon>Xylariales incertae sedis</taxon>
        <taxon>Monosporascus</taxon>
    </lineage>
</organism>
<comment type="caution">
    <text evidence="1">The sequence shown here is derived from an EMBL/GenBank/DDBJ whole genome shotgun (WGS) entry which is preliminary data.</text>
</comment>
<evidence type="ECO:0000313" key="2">
    <source>
        <dbReference type="Proteomes" id="UP000293360"/>
    </source>
</evidence>
<sequence length="323" mass="36358">MISRLCPSSATLSFETTALRRGKGGPYMRTRCISCQTEFDLSNALEKYDLKANLPQLQKLREHVSPFLQVKWSDEPAMGKVLALMDSIGAGKSPASALRFVGLEYNISTGRVFEIGMCDAYGTKTMDCRTLYGSEALRAIGQKSSTADCNMDRMMMKSVQAHHCTQGSRTAKQIADELRRQGISQETYFVAWHLHTDDLSQLREWLESEGEYGVLPPDSQCIPLIPYFQRNLRGAKLPDNKRFPLTLSIIFPIMMGTDHVLAGKNHHALVDAQQLRCMTAIFRVLCLSPQNRPDGWSEQFRQDPSSHRAGLRQAMLESFWKGS</sequence>